<dbReference type="EMBL" id="JBAMMX010000006">
    <property type="protein sequence ID" value="KAK6938594.1"/>
    <property type="molecule type" value="Genomic_DNA"/>
</dbReference>
<dbReference type="GO" id="GO:0016020">
    <property type="term" value="C:membrane"/>
    <property type="evidence" value="ECO:0007669"/>
    <property type="project" value="UniProtKB-SubCell"/>
</dbReference>
<dbReference type="PANTHER" id="PTHR11266">
    <property type="entry name" value="PEROXISOMAL MEMBRANE PROTEIN 2, PXMP2 MPV17"/>
    <property type="match status" value="1"/>
</dbReference>
<evidence type="ECO:0000256" key="4">
    <source>
        <dbReference type="ARBA" id="ARBA00022989"/>
    </source>
</evidence>
<keyword evidence="3" id="KW-0812">Transmembrane</keyword>
<keyword evidence="5" id="KW-0472">Membrane</keyword>
<gene>
    <name evidence="7" type="ORF">RJ641_032102</name>
</gene>
<evidence type="ECO:0000313" key="7">
    <source>
        <dbReference type="EMBL" id="KAK6938594.1"/>
    </source>
</evidence>
<dbReference type="Pfam" id="PF04117">
    <property type="entry name" value="Mpv17_PMP22"/>
    <property type="match status" value="1"/>
</dbReference>
<dbReference type="Proteomes" id="UP001370490">
    <property type="component" value="Unassembled WGS sequence"/>
</dbReference>
<comment type="caution">
    <text evidence="7">The sequence shown here is derived from an EMBL/GenBank/DDBJ whole genome shotgun (WGS) entry which is preliminary data.</text>
</comment>
<accession>A0AAN8ZF69</accession>
<keyword evidence="4" id="KW-1133">Transmembrane helix</keyword>
<evidence type="ECO:0000256" key="2">
    <source>
        <dbReference type="ARBA" id="ARBA00006824"/>
    </source>
</evidence>
<comment type="similarity">
    <text evidence="2 6">Belongs to the peroxisomal membrane protein PXMP2/4 family.</text>
</comment>
<dbReference type="PANTHER" id="PTHR11266:SF88">
    <property type="entry name" value="PROTEIN SYM1-LIKE"/>
    <property type="match status" value="1"/>
</dbReference>
<evidence type="ECO:0000313" key="8">
    <source>
        <dbReference type="Proteomes" id="UP001370490"/>
    </source>
</evidence>
<evidence type="ECO:0000256" key="3">
    <source>
        <dbReference type="ARBA" id="ARBA00022692"/>
    </source>
</evidence>
<reference evidence="7 8" key="1">
    <citation type="submission" date="2023-12" db="EMBL/GenBank/DDBJ databases">
        <title>A high-quality genome assembly for Dillenia turbinata (Dilleniales).</title>
        <authorList>
            <person name="Chanderbali A."/>
        </authorList>
    </citation>
    <scope>NUCLEOTIDE SEQUENCE [LARGE SCALE GENOMIC DNA]</scope>
    <source>
        <strain evidence="7">LSX21</strain>
        <tissue evidence="7">Leaf</tissue>
    </source>
</reference>
<name>A0AAN8ZF69_9MAGN</name>
<evidence type="ECO:0000256" key="5">
    <source>
        <dbReference type="ARBA" id="ARBA00023136"/>
    </source>
</evidence>
<dbReference type="GO" id="GO:0005737">
    <property type="term" value="C:cytoplasm"/>
    <property type="evidence" value="ECO:0007669"/>
    <property type="project" value="TreeGrafter"/>
</dbReference>
<comment type="subcellular location">
    <subcellularLocation>
        <location evidence="1">Membrane</location>
        <topology evidence="1">Multi-pass membrane protein</topology>
    </subcellularLocation>
</comment>
<dbReference type="InterPro" id="IPR007248">
    <property type="entry name" value="Mpv17_PMP22"/>
</dbReference>
<evidence type="ECO:0000256" key="1">
    <source>
        <dbReference type="ARBA" id="ARBA00004141"/>
    </source>
</evidence>
<keyword evidence="8" id="KW-1185">Reference proteome</keyword>
<protein>
    <submittedName>
        <fullName evidence="7">Mpv17/PMP22</fullName>
    </submittedName>
</protein>
<organism evidence="7 8">
    <name type="scientific">Dillenia turbinata</name>
    <dbReference type="NCBI Taxonomy" id="194707"/>
    <lineage>
        <taxon>Eukaryota</taxon>
        <taxon>Viridiplantae</taxon>
        <taxon>Streptophyta</taxon>
        <taxon>Embryophyta</taxon>
        <taxon>Tracheophyta</taxon>
        <taxon>Spermatophyta</taxon>
        <taxon>Magnoliopsida</taxon>
        <taxon>eudicotyledons</taxon>
        <taxon>Gunneridae</taxon>
        <taxon>Pentapetalae</taxon>
        <taxon>Dilleniales</taxon>
        <taxon>Dilleniaceae</taxon>
        <taxon>Dillenia</taxon>
    </lineage>
</organism>
<sequence>MARALISKRFPSISIESPLFINLRNYKAYTQPLIHNHITKHRFPSISHPQFSLSYSSSSSKVGFVGWYLAKIESRPLITKSITSSLIYTAADLTSQAITVQPSDSFDFKRTLRMAGFGMFILGPSQHAWFNFVANVLPRQDMVTILKKLLMGQVIYGPSINSVFFSLNAALQGESAGDIVARLKRDLLPTLRNGLLYWPVCDFFTFKFVPVHLQPLMNSSFAYIWTIYLTYMANLKKVGIERS</sequence>
<evidence type="ECO:0000256" key="6">
    <source>
        <dbReference type="RuleBase" id="RU363053"/>
    </source>
</evidence>
<proteinExistence type="inferred from homology"/>
<dbReference type="AlphaFoldDB" id="A0AAN8ZF69"/>